<keyword evidence="2" id="KW-0378">Hydrolase</keyword>
<dbReference type="EMBL" id="PXYK01000003">
    <property type="protein sequence ID" value="PSJ64813.1"/>
    <property type="molecule type" value="Genomic_DNA"/>
</dbReference>
<dbReference type="SUPFAM" id="SSF56601">
    <property type="entry name" value="beta-lactamase/transpeptidase-like"/>
    <property type="match status" value="1"/>
</dbReference>
<dbReference type="GO" id="GO:0016787">
    <property type="term" value="F:hydrolase activity"/>
    <property type="evidence" value="ECO:0007669"/>
    <property type="project" value="UniProtKB-KW"/>
</dbReference>
<dbReference type="InterPro" id="IPR012338">
    <property type="entry name" value="Beta-lactam/transpept-like"/>
</dbReference>
<dbReference type="InterPro" id="IPR050789">
    <property type="entry name" value="Diverse_Enzym_Activities"/>
</dbReference>
<gene>
    <name evidence="2" type="ORF">C7I84_03990</name>
</gene>
<dbReference type="RefSeq" id="WP_106770857.1">
    <property type="nucleotide sequence ID" value="NZ_PXYK01000003.1"/>
</dbReference>
<name>A0A2P7SQR8_9HYPH</name>
<dbReference type="PANTHER" id="PTHR43283:SF7">
    <property type="entry name" value="BETA-LACTAMASE-RELATED DOMAIN-CONTAINING PROTEIN"/>
    <property type="match status" value="1"/>
</dbReference>
<dbReference type="AlphaFoldDB" id="A0A2P7SQR8"/>
<protein>
    <submittedName>
        <fullName evidence="2">6-aminohexanoate hydrolase</fullName>
    </submittedName>
</protein>
<dbReference type="Pfam" id="PF00144">
    <property type="entry name" value="Beta-lactamase"/>
    <property type="match status" value="1"/>
</dbReference>
<evidence type="ECO:0000313" key="3">
    <source>
        <dbReference type="Proteomes" id="UP000241229"/>
    </source>
</evidence>
<sequence length="388" mass="42845">MTTAFEQRYGFPRRDVRLENWRTRPYCTWSFQNVSELVPSAQVSSAAEAEPGEDPSDILALTLDLPAGRETVSAFLERSFTDSLVVMKRGRFIADHHAPTCEPASPHLVFSIGKSLTALLAGTLEDEGKLDPSAPVTRYVPDAAGSAYGDASVRDVMDMRVSLDFDEAYTDPESIFARYRRSMLWNPGPRGQTLREFVLSLRKGQGPHGGPFRYQSPNSDMLGLIVEAASGERYADLLRTRIWEKVGCKGHCMVSIDAEGNARGAGGVSITSRDLARIGEMLRNGGIAAGRVVLSERWVRDTTTGGDRQAWKDGDFAKLLENGSYRSKWYQSGYASGAFMAIGIHGQWLYIDPSAEVVIVKQSSQHLPVDDPLDHETLRLLRTIAERV</sequence>
<keyword evidence="3" id="KW-1185">Reference proteome</keyword>
<comment type="caution">
    <text evidence="2">The sequence shown here is derived from an EMBL/GenBank/DDBJ whole genome shotgun (WGS) entry which is preliminary data.</text>
</comment>
<feature type="domain" description="Beta-lactamase-related" evidence="1">
    <location>
        <begin position="80"/>
        <end position="376"/>
    </location>
</feature>
<dbReference type="Proteomes" id="UP000241229">
    <property type="component" value="Unassembled WGS sequence"/>
</dbReference>
<organism evidence="2 3">
    <name type="scientific">Kumtagia ephedrae</name>
    <dbReference type="NCBI Taxonomy" id="2116701"/>
    <lineage>
        <taxon>Bacteria</taxon>
        <taxon>Pseudomonadati</taxon>
        <taxon>Pseudomonadota</taxon>
        <taxon>Alphaproteobacteria</taxon>
        <taxon>Hyphomicrobiales</taxon>
        <taxon>Phyllobacteriaceae</taxon>
        <taxon>Kumtagia</taxon>
    </lineage>
</organism>
<proteinExistence type="predicted"/>
<dbReference type="InterPro" id="IPR001466">
    <property type="entry name" value="Beta-lactam-related"/>
</dbReference>
<evidence type="ECO:0000313" key="2">
    <source>
        <dbReference type="EMBL" id="PSJ64813.1"/>
    </source>
</evidence>
<dbReference type="Gene3D" id="3.40.710.10">
    <property type="entry name" value="DD-peptidase/beta-lactamase superfamily"/>
    <property type="match status" value="1"/>
</dbReference>
<dbReference type="OrthoDB" id="9814204at2"/>
<accession>A0A2P7SQR8</accession>
<dbReference type="PANTHER" id="PTHR43283">
    <property type="entry name" value="BETA-LACTAMASE-RELATED"/>
    <property type="match status" value="1"/>
</dbReference>
<evidence type="ECO:0000259" key="1">
    <source>
        <dbReference type="Pfam" id="PF00144"/>
    </source>
</evidence>
<reference evidence="2 3" key="1">
    <citation type="submission" date="2018-03" db="EMBL/GenBank/DDBJ databases">
        <title>The draft genome of Mesorhizobium sp. 6GN-30.</title>
        <authorList>
            <person name="Liu L."/>
            <person name="Li L."/>
            <person name="Wang T."/>
            <person name="Zhang X."/>
            <person name="Liang L."/>
        </authorList>
    </citation>
    <scope>NUCLEOTIDE SEQUENCE [LARGE SCALE GENOMIC DNA]</scope>
    <source>
        <strain evidence="2 3">6GN30</strain>
    </source>
</reference>